<comment type="similarity">
    <text evidence="1">Belongs to the FGGY kinase family.</text>
</comment>
<dbReference type="GO" id="GO:0008993">
    <property type="term" value="F:rhamnulokinase activity"/>
    <property type="evidence" value="ECO:0007669"/>
    <property type="project" value="UniProtKB-EC"/>
</dbReference>
<evidence type="ECO:0000256" key="3">
    <source>
        <dbReference type="ARBA" id="ARBA00022741"/>
    </source>
</evidence>
<evidence type="ECO:0000259" key="8">
    <source>
        <dbReference type="Pfam" id="PF00370"/>
    </source>
</evidence>
<reference evidence="10 11" key="1">
    <citation type="submission" date="2019-02" db="EMBL/GenBank/DDBJ databases">
        <title>Deep-cultivation of Planctomycetes and their phenomic and genomic characterization uncovers novel biology.</title>
        <authorList>
            <person name="Wiegand S."/>
            <person name="Jogler M."/>
            <person name="Boedeker C."/>
            <person name="Pinto D."/>
            <person name="Vollmers J."/>
            <person name="Rivas-Marin E."/>
            <person name="Kohn T."/>
            <person name="Peeters S.H."/>
            <person name="Heuer A."/>
            <person name="Rast P."/>
            <person name="Oberbeckmann S."/>
            <person name="Bunk B."/>
            <person name="Jeske O."/>
            <person name="Meyerdierks A."/>
            <person name="Storesund J.E."/>
            <person name="Kallscheuer N."/>
            <person name="Luecker S."/>
            <person name="Lage O.M."/>
            <person name="Pohl T."/>
            <person name="Merkel B.J."/>
            <person name="Hornburger P."/>
            <person name="Mueller R.-W."/>
            <person name="Bruemmer F."/>
            <person name="Labrenz M."/>
            <person name="Spormann A.M."/>
            <person name="Op Den Camp H."/>
            <person name="Overmann J."/>
            <person name="Amann R."/>
            <person name="Jetten M.S.M."/>
            <person name="Mascher T."/>
            <person name="Medema M.H."/>
            <person name="Devos D.P."/>
            <person name="Kaster A.-K."/>
            <person name="Ovreas L."/>
            <person name="Rohde M."/>
            <person name="Galperin M.Y."/>
            <person name="Jogler C."/>
        </authorList>
    </citation>
    <scope>NUCLEOTIDE SEQUENCE [LARGE SCALE GENOMIC DNA]</scope>
    <source>
        <strain evidence="10 11">Poly59</strain>
    </source>
</reference>
<evidence type="ECO:0000256" key="1">
    <source>
        <dbReference type="ARBA" id="ARBA00009156"/>
    </source>
</evidence>
<dbReference type="GO" id="GO:0005829">
    <property type="term" value="C:cytosol"/>
    <property type="evidence" value="ECO:0007669"/>
    <property type="project" value="TreeGrafter"/>
</dbReference>
<dbReference type="Pfam" id="PF00370">
    <property type="entry name" value="FGGY_N"/>
    <property type="match status" value="1"/>
</dbReference>
<dbReference type="Gene3D" id="3.30.420.40">
    <property type="match status" value="2"/>
</dbReference>
<protein>
    <submittedName>
        <fullName evidence="10">Rhamnulokinase</fullName>
        <ecNumber evidence="10">2.7.1.5</ecNumber>
    </submittedName>
</protein>
<dbReference type="Pfam" id="PF02782">
    <property type="entry name" value="FGGY_C"/>
    <property type="match status" value="1"/>
</dbReference>
<evidence type="ECO:0000259" key="9">
    <source>
        <dbReference type="Pfam" id="PF02782"/>
    </source>
</evidence>
<dbReference type="InterPro" id="IPR043129">
    <property type="entry name" value="ATPase_NBD"/>
</dbReference>
<evidence type="ECO:0000256" key="6">
    <source>
        <dbReference type="ARBA" id="ARBA00023157"/>
    </source>
</evidence>
<name>A0A5C6EIG4_9BACT</name>
<keyword evidence="7" id="KW-0684">Rhamnose metabolism</keyword>
<evidence type="ECO:0000256" key="7">
    <source>
        <dbReference type="ARBA" id="ARBA00023308"/>
    </source>
</evidence>
<dbReference type="InterPro" id="IPR018484">
    <property type="entry name" value="FGGY_N"/>
</dbReference>
<feature type="domain" description="Carbohydrate kinase FGGY C-terminal" evidence="9">
    <location>
        <begin position="275"/>
        <end position="466"/>
    </location>
</feature>
<evidence type="ECO:0000256" key="4">
    <source>
        <dbReference type="ARBA" id="ARBA00022777"/>
    </source>
</evidence>
<dbReference type="Proteomes" id="UP000317977">
    <property type="component" value="Unassembled WGS sequence"/>
</dbReference>
<proteinExistence type="inferred from homology"/>
<evidence type="ECO:0000313" key="10">
    <source>
        <dbReference type="EMBL" id="TWU48294.1"/>
    </source>
</evidence>
<dbReference type="CDD" id="cd07771">
    <property type="entry name" value="ASKHA_NBD_FGGY_RhaB-like"/>
    <property type="match status" value="1"/>
</dbReference>
<evidence type="ECO:0000256" key="2">
    <source>
        <dbReference type="ARBA" id="ARBA00022679"/>
    </source>
</evidence>
<comment type="caution">
    <text evidence="10">The sequence shown here is derived from an EMBL/GenBank/DDBJ whole genome shotgun (WGS) entry which is preliminary data.</text>
</comment>
<keyword evidence="6" id="KW-1015">Disulfide bond</keyword>
<dbReference type="AlphaFoldDB" id="A0A5C6EIG4"/>
<keyword evidence="4 10" id="KW-0418">Kinase</keyword>
<keyword evidence="3" id="KW-0547">Nucleotide-binding</keyword>
<dbReference type="SUPFAM" id="SSF53067">
    <property type="entry name" value="Actin-like ATPase domain"/>
    <property type="match status" value="2"/>
</dbReference>
<dbReference type="PANTHER" id="PTHR10196">
    <property type="entry name" value="SUGAR KINASE"/>
    <property type="match status" value="1"/>
</dbReference>
<evidence type="ECO:0000313" key="11">
    <source>
        <dbReference type="Proteomes" id="UP000317977"/>
    </source>
</evidence>
<keyword evidence="11" id="KW-1185">Reference proteome</keyword>
<feature type="domain" description="Carbohydrate kinase FGGY N-terminal" evidence="8">
    <location>
        <begin position="21"/>
        <end position="260"/>
    </location>
</feature>
<dbReference type="GO" id="GO:0004370">
    <property type="term" value="F:glycerol kinase activity"/>
    <property type="evidence" value="ECO:0007669"/>
    <property type="project" value="TreeGrafter"/>
</dbReference>
<dbReference type="PANTHER" id="PTHR10196:SF93">
    <property type="entry name" value="L-RHAMNULOKINASE"/>
    <property type="match status" value="1"/>
</dbReference>
<organism evidence="10 11">
    <name type="scientific">Rubripirellula reticaptiva</name>
    <dbReference type="NCBI Taxonomy" id="2528013"/>
    <lineage>
        <taxon>Bacteria</taxon>
        <taxon>Pseudomonadati</taxon>
        <taxon>Planctomycetota</taxon>
        <taxon>Planctomycetia</taxon>
        <taxon>Pirellulales</taxon>
        <taxon>Pirellulaceae</taxon>
        <taxon>Rubripirellula</taxon>
    </lineage>
</organism>
<dbReference type="RefSeq" id="WP_146536673.1">
    <property type="nucleotide sequence ID" value="NZ_SJPX01000005.1"/>
</dbReference>
<keyword evidence="2 10" id="KW-0808">Transferase</keyword>
<dbReference type="InterPro" id="IPR013449">
    <property type="entry name" value="Rhamnulokinase"/>
</dbReference>
<dbReference type="GO" id="GO:0006071">
    <property type="term" value="P:glycerol metabolic process"/>
    <property type="evidence" value="ECO:0007669"/>
    <property type="project" value="TreeGrafter"/>
</dbReference>
<dbReference type="InterPro" id="IPR018485">
    <property type="entry name" value="FGGY_C"/>
</dbReference>
<dbReference type="EMBL" id="SJPX01000005">
    <property type="protein sequence ID" value="TWU48294.1"/>
    <property type="molecule type" value="Genomic_DNA"/>
</dbReference>
<accession>A0A5C6EIG4</accession>
<dbReference type="GO" id="GO:0005524">
    <property type="term" value="F:ATP binding"/>
    <property type="evidence" value="ECO:0007669"/>
    <property type="project" value="UniProtKB-KW"/>
</dbReference>
<keyword evidence="5" id="KW-0067">ATP-binding</keyword>
<dbReference type="EC" id="2.7.1.5" evidence="10"/>
<gene>
    <name evidence="10" type="primary">rhaB</name>
    <name evidence="10" type="ORF">Poly59_51400</name>
</gene>
<dbReference type="GO" id="GO:0019301">
    <property type="term" value="P:rhamnose catabolic process"/>
    <property type="evidence" value="ECO:0007669"/>
    <property type="project" value="InterPro"/>
</dbReference>
<sequence>MSSTKSASSAPTPSSQHVAHLAVDLGASSGRVIAGVVVDGKLTLDAIHRFANEPVRVHDSLQWDVLGLWREIQTGLRMASAKYVNIESVGVDSWGVDYVLIDKVGQFAGSCFNHRDRRTRGMLEKAFEIVPRSEIFDATGVQFLEINTAYQLLAAKLAGDPGLEAADQFLLIGDFFHWLLSGVHSNEITNVSTTQLSNPRNGQWSRDLIARLGLPSSLFKETTSPGTNLGPVQPSVASFTGLDGVSVVLPATHDTASAVLAVPADDFAPAKPSWCYISSGTWSLMGCELPEPMITDKCAELNFTNESGVGGSTRLLKNICGLWIFQQIRQSMLRRGKEVSWDTMVTEAKQAPAFGLLINPDAMDFVAPDDMVDALTGFAESTGQAKPASDGVYYRAALEGLALRYRVCLGMLESMLGHPIETIHIVGGGSVNALLCQMTADACNRTVVAGPVEATAIGNVLMQMVGLGKLKSIDDARSLVRASFEPTTYQPQNTDAWTAAAEKFESL</sequence>
<dbReference type="OrthoDB" id="9761504at2"/>
<evidence type="ECO:0000256" key="5">
    <source>
        <dbReference type="ARBA" id="ARBA00022840"/>
    </source>
</evidence>